<comment type="subcellular location">
    <subcellularLocation>
        <location evidence="1">Nucleus</location>
    </subcellularLocation>
</comment>
<name>A0A022WAR8_TRIRU</name>
<reference evidence="10" key="1">
    <citation type="submission" date="2014-02" db="EMBL/GenBank/DDBJ databases">
        <title>The Genome Sequence of Trichophyton rubrum (morphotype fischeri) CBS 288.86.</title>
        <authorList>
            <consortium name="The Broad Institute Genomics Platform"/>
            <person name="Cuomo C.A."/>
            <person name="White T.C."/>
            <person name="Graser Y."/>
            <person name="Martinez-Rossi N."/>
            <person name="Heitman J."/>
            <person name="Young S.K."/>
            <person name="Zeng Q."/>
            <person name="Gargeya S."/>
            <person name="Abouelleil A."/>
            <person name="Alvarado L."/>
            <person name="Chapman S.B."/>
            <person name="Gainer-Dewar J."/>
            <person name="Goldberg J."/>
            <person name="Griggs A."/>
            <person name="Gujja S."/>
            <person name="Hansen M."/>
            <person name="Howarth C."/>
            <person name="Imamovic A."/>
            <person name="Larimer J."/>
            <person name="Martinez D."/>
            <person name="Murphy C."/>
            <person name="Pearson M.D."/>
            <person name="Persinoti G."/>
            <person name="Poon T."/>
            <person name="Priest M."/>
            <person name="Roberts A.D."/>
            <person name="Saif S."/>
            <person name="Shea T.D."/>
            <person name="Sykes S.N."/>
            <person name="Wortman J."/>
            <person name="Nusbaum C."/>
            <person name="Birren B."/>
        </authorList>
    </citation>
    <scope>NUCLEOTIDE SEQUENCE [LARGE SCALE GENOMIC DNA]</scope>
    <source>
        <strain evidence="10">CBS 288.86</strain>
    </source>
</reference>
<keyword evidence="5" id="KW-0819">tRNA processing</keyword>
<comment type="similarity">
    <text evidence="2 8">Belongs to the CGI121/TPRKB family.</text>
</comment>
<organism evidence="10">
    <name type="scientific">Trichophyton rubrum CBS 288.86</name>
    <dbReference type="NCBI Taxonomy" id="1215330"/>
    <lineage>
        <taxon>Eukaryota</taxon>
        <taxon>Fungi</taxon>
        <taxon>Dikarya</taxon>
        <taxon>Ascomycota</taxon>
        <taxon>Pezizomycotina</taxon>
        <taxon>Eurotiomycetes</taxon>
        <taxon>Eurotiomycetidae</taxon>
        <taxon>Onygenales</taxon>
        <taxon>Arthrodermataceae</taxon>
        <taxon>Trichophyton</taxon>
    </lineage>
</organism>
<dbReference type="Gene3D" id="3.30.2380.10">
    <property type="entry name" value="CGI121/TPRKB"/>
    <property type="match status" value="1"/>
</dbReference>
<evidence type="ECO:0000256" key="2">
    <source>
        <dbReference type="ARBA" id="ARBA00005546"/>
    </source>
</evidence>
<dbReference type="InterPro" id="IPR013926">
    <property type="entry name" value="CGI121/TPRKB"/>
</dbReference>
<gene>
    <name evidence="10" type="ORF">H103_02049</name>
</gene>
<dbReference type="SUPFAM" id="SSF143870">
    <property type="entry name" value="PF0523-like"/>
    <property type="match status" value="1"/>
</dbReference>
<evidence type="ECO:0000256" key="9">
    <source>
        <dbReference type="SAM" id="MobiDB-lite"/>
    </source>
</evidence>
<dbReference type="GO" id="GO:0005829">
    <property type="term" value="C:cytosol"/>
    <property type="evidence" value="ECO:0007669"/>
    <property type="project" value="TreeGrafter"/>
</dbReference>
<dbReference type="PANTHER" id="PTHR15840">
    <property type="entry name" value="CGI-121 FAMILY MEMBER"/>
    <property type="match status" value="1"/>
</dbReference>
<dbReference type="GO" id="GO:0000408">
    <property type="term" value="C:EKC/KEOPS complex"/>
    <property type="evidence" value="ECO:0007669"/>
    <property type="project" value="TreeGrafter"/>
</dbReference>
<keyword evidence="6 8" id="KW-0539">Nucleus</keyword>
<accession>A0A022WAR8</accession>
<dbReference type="Pfam" id="PF08617">
    <property type="entry name" value="CGI-121"/>
    <property type="match status" value="1"/>
</dbReference>
<dbReference type="EMBL" id="KK207751">
    <property type="protein sequence ID" value="EZF55419.1"/>
    <property type="molecule type" value="Genomic_DNA"/>
</dbReference>
<evidence type="ECO:0000256" key="5">
    <source>
        <dbReference type="ARBA" id="ARBA00022694"/>
    </source>
</evidence>
<evidence type="ECO:0000256" key="6">
    <source>
        <dbReference type="ARBA" id="ARBA00023242"/>
    </source>
</evidence>
<sequence>MSLLKSLQIAHLPPSLVVHVALYRDVKNSSFLREQLISANSAYEYAFIDASMILSTTHVLSAVFRAVNDYENKRLKSRNVHSEIVFALSPNNNIADAFRRFGIADSTTDLLVVKVSTSPEITHETVSKHLGEAVEGTQVTFDDTTLSQITDMSKIQKVYKLSNLAIHKPSKKPMDPAQGHGVEGVEEASRRRMETSVLGAIALRGS</sequence>
<proteinExistence type="inferred from homology"/>
<dbReference type="NCBIfam" id="NF011465">
    <property type="entry name" value="PRK14886.1-1"/>
    <property type="match status" value="1"/>
</dbReference>
<protein>
    <recommendedName>
        <fullName evidence="4">EKC/KEOPS complex subunit CGI121</fullName>
    </recommendedName>
    <alternativeName>
        <fullName evidence="3">EKC/KEOPS complex subunit cgi121</fullName>
    </alternativeName>
</protein>
<evidence type="ECO:0000313" key="10">
    <source>
        <dbReference type="EMBL" id="EZF55419.1"/>
    </source>
</evidence>
<evidence type="ECO:0000256" key="8">
    <source>
        <dbReference type="RuleBase" id="RU004398"/>
    </source>
</evidence>
<dbReference type="GO" id="GO:0005634">
    <property type="term" value="C:nucleus"/>
    <property type="evidence" value="ECO:0007669"/>
    <property type="project" value="UniProtKB-SubCell"/>
</dbReference>
<dbReference type="InterPro" id="IPR036504">
    <property type="entry name" value="CGI121/TPRKB_sf"/>
</dbReference>
<dbReference type="GO" id="GO:0002949">
    <property type="term" value="P:tRNA threonylcarbamoyladenosine modification"/>
    <property type="evidence" value="ECO:0007669"/>
    <property type="project" value="TreeGrafter"/>
</dbReference>
<dbReference type="HOGENOM" id="CLU_065847_1_0_1"/>
<dbReference type="OrthoDB" id="329139at2759"/>
<comment type="function">
    <text evidence="7">Component of the EKC/KEOPS complex that is required for the formation of a threonylcarbamoyl group on adenosine at position 37 (t(6)A37) in tRNAs that read codons beginning with adenine. The complex is probably involved in the transfer of the threonylcarbamoyl moiety of threonylcarbamoyl-AMP (TC-AMP) to the N6 group of A37. CGI121 acts as an allosteric effector that regulates the t(6)A activity of the complex. The EKC/KEOPS complex also promotes both telomere uncapping and telomere elongation. The complex is required for efficient recruitment of transcriptional coactivators. CGI121 is not required for tRNA modification.</text>
</comment>
<evidence type="ECO:0000256" key="7">
    <source>
        <dbReference type="ARBA" id="ARBA00025043"/>
    </source>
</evidence>
<dbReference type="PANTHER" id="PTHR15840:SF10">
    <property type="entry name" value="EKC_KEOPS COMPLEX SUBUNIT TPRKB"/>
    <property type="match status" value="1"/>
</dbReference>
<feature type="region of interest" description="Disordered" evidence="9">
    <location>
        <begin position="169"/>
        <end position="190"/>
    </location>
</feature>
<evidence type="ECO:0000256" key="4">
    <source>
        <dbReference type="ARBA" id="ARBA00016009"/>
    </source>
</evidence>
<dbReference type="AlphaFoldDB" id="A0A022WAR8"/>
<evidence type="ECO:0000256" key="1">
    <source>
        <dbReference type="ARBA" id="ARBA00004123"/>
    </source>
</evidence>
<dbReference type="Proteomes" id="UP000023758">
    <property type="component" value="Unassembled WGS sequence"/>
</dbReference>
<evidence type="ECO:0000256" key="3">
    <source>
        <dbReference type="ARBA" id="ARBA00015316"/>
    </source>
</evidence>